<keyword evidence="1" id="KW-0479">Metal-binding</keyword>
<dbReference type="GO" id="GO:0008270">
    <property type="term" value="F:zinc ion binding"/>
    <property type="evidence" value="ECO:0007669"/>
    <property type="project" value="UniProtKB-KW"/>
</dbReference>
<protein>
    <recommendedName>
        <fullName evidence="3">CCHC-type domain-containing protein</fullName>
    </recommendedName>
</protein>
<evidence type="ECO:0000256" key="2">
    <source>
        <dbReference type="SAM" id="MobiDB-lite"/>
    </source>
</evidence>
<dbReference type="PROSITE" id="PS50158">
    <property type="entry name" value="ZF_CCHC"/>
    <property type="match status" value="1"/>
</dbReference>
<dbReference type="InterPro" id="IPR001878">
    <property type="entry name" value="Znf_CCHC"/>
</dbReference>
<reference evidence="5" key="1">
    <citation type="submission" date="2024-02" db="UniProtKB">
        <authorList>
            <consortium name="WormBaseParasite"/>
        </authorList>
    </citation>
    <scope>IDENTIFICATION</scope>
</reference>
<evidence type="ECO:0000259" key="3">
    <source>
        <dbReference type="PROSITE" id="PS50158"/>
    </source>
</evidence>
<keyword evidence="1" id="KW-0862">Zinc</keyword>
<dbReference type="SUPFAM" id="SSF56672">
    <property type="entry name" value="DNA/RNA polymerases"/>
    <property type="match status" value="1"/>
</dbReference>
<keyword evidence="1" id="KW-0863">Zinc-finger</keyword>
<evidence type="ECO:0000313" key="4">
    <source>
        <dbReference type="Proteomes" id="UP000035681"/>
    </source>
</evidence>
<name>A0AAF5DS28_STRER</name>
<dbReference type="Proteomes" id="UP000035681">
    <property type="component" value="Unplaced"/>
</dbReference>
<feature type="region of interest" description="Disordered" evidence="2">
    <location>
        <begin position="521"/>
        <end position="546"/>
    </location>
</feature>
<organism evidence="4 5">
    <name type="scientific">Strongyloides stercoralis</name>
    <name type="common">Threadworm</name>
    <dbReference type="NCBI Taxonomy" id="6248"/>
    <lineage>
        <taxon>Eukaryota</taxon>
        <taxon>Metazoa</taxon>
        <taxon>Ecdysozoa</taxon>
        <taxon>Nematoda</taxon>
        <taxon>Chromadorea</taxon>
        <taxon>Rhabditida</taxon>
        <taxon>Tylenchina</taxon>
        <taxon>Panagrolaimomorpha</taxon>
        <taxon>Strongyloidoidea</taxon>
        <taxon>Strongyloididae</taxon>
        <taxon>Strongyloides</taxon>
    </lineage>
</organism>
<dbReference type="WBParaSite" id="TCONS_00016191.p1">
    <property type="protein sequence ID" value="TCONS_00016191.p1"/>
    <property type="gene ID" value="XLOC_010859"/>
</dbReference>
<sequence>MKDLSVSECFFKVAKYNESYTNYLLTSHFAIPNPPFLKMLKVDQPPVASIGLSIASSQVALLGDISDYIVIDCALESVNDKSDISKIHEFLNNDPTLYNDISNISKDYRFSPFDIKSAYYNCRLYLDQAKYMRFKTEFGIYEPQTLIFGFKFSCHLCICELEKLVFYTNNIILYSNDGLVVIEQVDFGLFDLAGRTLSTSKARYLSQTKILLAAKEIIYDNHKIIFDISKKILINDVSLKSVLSKTYESTSAQTTFQRFCLILKYNHVINESSICLLSELLADITLKFLEVTDIVKVYSSDFNARIIHNSGENMVGFTKTSLIKFMATENFKSAVYLTMLKNHTSSYKNSTLKKLFFNDINIASEIIVCHTPDVKIVNQSELFKVKLEDKIEKPCFVEQNLGSDTYLLIDDDSHFCLFTSNCGSDISKDIKEFLPIDNSTSFSPSPSPIFFGSAVIDPLCSSDMILFIFTNALFIARIANFMACALKKSLITTELKNKVFTMRKVPKEDFPIQTIMQQSAERQKVSHQQRQKVADEVGGNPKDEEAMEKDPRDVLLLFASKMPKSAHKFLLQRKELSEICLIHAWTQSIKEKKINSMLNKEMNPTPFPVVRKIDQADSNELLNPSNKKIMTCYTCGEDGHTSRHCLSRVKSALHEVFATHNESSHGIGYTKKKFSTWCNDSTTSRKKGIFTKHVLGHSYKFHDCADLLAKGETILKGLDEIWNNLGGRPKLAHAENTRGFLLTPQECYNKHIFTLK</sequence>
<dbReference type="GO" id="GO:0003676">
    <property type="term" value="F:nucleic acid binding"/>
    <property type="evidence" value="ECO:0007669"/>
    <property type="project" value="InterPro"/>
</dbReference>
<proteinExistence type="predicted"/>
<dbReference type="AlphaFoldDB" id="A0AAF5DS28"/>
<dbReference type="InterPro" id="IPR043502">
    <property type="entry name" value="DNA/RNA_pol_sf"/>
</dbReference>
<evidence type="ECO:0000313" key="5">
    <source>
        <dbReference type="WBParaSite" id="TCONS_00016191.p1"/>
    </source>
</evidence>
<feature type="domain" description="CCHC-type" evidence="3">
    <location>
        <begin position="632"/>
        <end position="645"/>
    </location>
</feature>
<accession>A0AAF5DS28</accession>
<keyword evidence="4" id="KW-1185">Reference proteome</keyword>
<evidence type="ECO:0000256" key="1">
    <source>
        <dbReference type="PROSITE-ProRule" id="PRU00047"/>
    </source>
</evidence>